<dbReference type="InterPro" id="IPR019775">
    <property type="entry name" value="WD40_repeat_CS"/>
</dbReference>
<dbReference type="SMART" id="SM00320">
    <property type="entry name" value="WD40"/>
    <property type="match status" value="3"/>
</dbReference>
<name>A0ABV1Y5W9_9ACTN</name>
<dbReference type="RefSeq" id="WP_350896930.1">
    <property type="nucleotide sequence ID" value="NZ_JBEPFB010000030.1"/>
</dbReference>
<dbReference type="SUPFAM" id="SSF50978">
    <property type="entry name" value="WD40 repeat-like"/>
    <property type="match status" value="1"/>
</dbReference>
<organism evidence="6 7">
    <name type="scientific">Streptomyces lanatus</name>
    <dbReference type="NCBI Taxonomy" id="66900"/>
    <lineage>
        <taxon>Bacteria</taxon>
        <taxon>Bacillati</taxon>
        <taxon>Actinomycetota</taxon>
        <taxon>Actinomycetes</taxon>
        <taxon>Kitasatosporales</taxon>
        <taxon>Streptomycetaceae</taxon>
        <taxon>Streptomyces</taxon>
    </lineage>
</organism>
<dbReference type="EMBL" id="JBEPFB010000030">
    <property type="protein sequence ID" value="MER7379234.1"/>
    <property type="molecule type" value="Genomic_DNA"/>
</dbReference>
<evidence type="ECO:0000256" key="4">
    <source>
        <dbReference type="SAM" id="MobiDB-lite"/>
    </source>
</evidence>
<sequence>MSADAVGVEGLVEAAVVAEDVDVLIVHIVGHGELAEGSSEKLYVLNSDGQRLARPVSAWIDLIEDHPRRHRPMTLFVLDVCYAGEAAVTAWHSRMDVDRRRAWVLAATGPGQKAFGYRLSRALVQVLEKYQDLKVRFDRSVRYIPPHTVWRDVERTVNELAEQAGGLPQAILTSLVPGHADLSHLPFFPNPSFAPGRGSSAEVSGLPPEIARLADWAADPLHFMRRAGGAEPVHRDRTEGYFSGRDEQLETLAGWLDDETAAPGLRLVTGKAGAGKSALLGVLVCASHPALRRHTRTLWASLGERAPGENDRLAVVHARRLALDDIVVSLARQLRFIDGRDGGTDEGEASEQAAGNPAEYLLRLLPGHGRPVTVVVDALDEALRPQEITTALLVPLAQRVQGPRSRLRLLVGVRDDERFHGLRALAQDAGGCTDLSAICPETVCRDVALYVKRLLAADGPYAAGALRPVRNTLAEAIADTLTRPSHSSRPAHDTSALQWGEFLTAGLYVHYLLTSPLPGTTQEAAVLGRAVPRNLPALLELDLHRHQSTQPLLQPVLTALAFAQGRGMPESILAHATTAFTTPSDGSTPLSMPDLYALLDGEARFYLRRDVDHDGTTLYRLFHEGLADWLRDPSSQPPDQDTPTATASPLKPAERLYERLLDSVPRDASGRAQWHLATPYLLRHTAQHAISVGRLDELLTDGGYLQHADPHTLADALRYAHSEQARLTAAVYRASWPEHHALPPTARRQILALDAARFQNTRLQAELPGDTDWQVRWATGSQVSTALVRTLTGHTGPVVAVAVVELHGRPHAVTSGNYDGSVRVWDLTTGAQTRTLTAHIGHSVHVVPVAVVELDGRPHALTGGDDDGSVRVWDLTTGAQTRTLIGHTGPVRAVAVVELDGRSHALTGGDDDRVVRVWDLTTGAQTRTLIGHTGPVRAVAVVELDGRSHALTG</sequence>
<dbReference type="InterPro" id="IPR020472">
    <property type="entry name" value="WD40_PAC1"/>
</dbReference>
<evidence type="ECO:0000256" key="2">
    <source>
        <dbReference type="ARBA" id="ARBA00022737"/>
    </source>
</evidence>
<accession>A0ABV1Y5W9</accession>
<feature type="repeat" description="WD" evidence="3">
    <location>
        <begin position="791"/>
        <end position="835"/>
    </location>
</feature>
<gene>
    <name evidence="6" type="ORF">ABT384_42275</name>
</gene>
<keyword evidence="7" id="KW-1185">Reference proteome</keyword>
<dbReference type="InterPro" id="IPR015943">
    <property type="entry name" value="WD40/YVTN_repeat-like_dom_sf"/>
</dbReference>
<comment type="caution">
    <text evidence="6">The sequence shown here is derived from an EMBL/GenBank/DDBJ whole genome shotgun (WGS) entry which is preliminary data.</text>
</comment>
<feature type="region of interest" description="Disordered" evidence="4">
    <location>
        <begin position="630"/>
        <end position="652"/>
    </location>
</feature>
<feature type="repeat" description="WD" evidence="3">
    <location>
        <begin position="842"/>
        <end position="883"/>
    </location>
</feature>
<dbReference type="InterPro" id="IPR049052">
    <property type="entry name" value="nSTAND1"/>
</dbReference>
<dbReference type="Pfam" id="PF20703">
    <property type="entry name" value="nSTAND1"/>
    <property type="match status" value="1"/>
</dbReference>
<dbReference type="PANTHER" id="PTHR22847">
    <property type="entry name" value="WD40 REPEAT PROTEIN"/>
    <property type="match status" value="1"/>
</dbReference>
<keyword evidence="1 3" id="KW-0853">WD repeat</keyword>
<dbReference type="InterPro" id="IPR027417">
    <property type="entry name" value="P-loop_NTPase"/>
</dbReference>
<evidence type="ECO:0000313" key="6">
    <source>
        <dbReference type="EMBL" id="MER7379234.1"/>
    </source>
</evidence>
<dbReference type="PROSITE" id="PS50294">
    <property type="entry name" value="WD_REPEATS_REGION"/>
    <property type="match status" value="1"/>
</dbReference>
<feature type="compositionally biased region" description="Low complexity" evidence="4">
    <location>
        <begin position="632"/>
        <end position="644"/>
    </location>
</feature>
<reference evidence="6 7" key="1">
    <citation type="submission" date="2024-06" db="EMBL/GenBank/DDBJ databases">
        <title>The Natural Products Discovery Center: Release of the First 8490 Sequenced Strains for Exploring Actinobacteria Biosynthetic Diversity.</title>
        <authorList>
            <person name="Kalkreuter E."/>
            <person name="Kautsar S.A."/>
            <person name="Yang D."/>
            <person name="Bader C.D."/>
            <person name="Teijaro C.N."/>
            <person name="Fluegel L."/>
            <person name="Davis C.M."/>
            <person name="Simpson J.R."/>
            <person name="Lauterbach L."/>
            <person name="Steele A.D."/>
            <person name="Gui C."/>
            <person name="Meng S."/>
            <person name="Li G."/>
            <person name="Viehrig K."/>
            <person name="Ye F."/>
            <person name="Su P."/>
            <person name="Kiefer A.F."/>
            <person name="Nichols A."/>
            <person name="Cepeda A.J."/>
            <person name="Yan W."/>
            <person name="Fan B."/>
            <person name="Jiang Y."/>
            <person name="Adhikari A."/>
            <person name="Zheng C.-J."/>
            <person name="Schuster L."/>
            <person name="Cowan T.M."/>
            <person name="Smanski M.J."/>
            <person name="Chevrette M.G."/>
            <person name="De Carvalho L.P.S."/>
            <person name="Shen B."/>
        </authorList>
    </citation>
    <scope>NUCLEOTIDE SEQUENCE [LARGE SCALE GENOMIC DNA]</scope>
    <source>
        <strain evidence="6 7">NPDC000155</strain>
    </source>
</reference>
<dbReference type="PANTHER" id="PTHR22847:SF637">
    <property type="entry name" value="WD REPEAT DOMAIN 5B"/>
    <property type="match status" value="1"/>
</dbReference>
<feature type="domain" description="Novel STAND NTPase 1" evidence="5">
    <location>
        <begin position="237"/>
        <end position="416"/>
    </location>
</feature>
<dbReference type="Pfam" id="PF00400">
    <property type="entry name" value="WD40"/>
    <property type="match status" value="2"/>
</dbReference>
<dbReference type="Proteomes" id="UP001486207">
    <property type="component" value="Unassembled WGS sequence"/>
</dbReference>
<feature type="repeat" description="WD" evidence="3">
    <location>
        <begin position="884"/>
        <end position="928"/>
    </location>
</feature>
<dbReference type="InterPro" id="IPR036322">
    <property type="entry name" value="WD40_repeat_dom_sf"/>
</dbReference>
<evidence type="ECO:0000256" key="3">
    <source>
        <dbReference type="PROSITE-ProRule" id="PRU00221"/>
    </source>
</evidence>
<dbReference type="InterPro" id="IPR001680">
    <property type="entry name" value="WD40_rpt"/>
</dbReference>
<feature type="non-terminal residue" evidence="6">
    <location>
        <position position="953"/>
    </location>
</feature>
<keyword evidence="2" id="KW-0677">Repeat</keyword>
<evidence type="ECO:0000256" key="1">
    <source>
        <dbReference type="ARBA" id="ARBA00022574"/>
    </source>
</evidence>
<protein>
    <submittedName>
        <fullName evidence="6">AAA family ATPase</fullName>
    </submittedName>
</protein>
<dbReference type="Gene3D" id="3.40.50.300">
    <property type="entry name" value="P-loop containing nucleotide triphosphate hydrolases"/>
    <property type="match status" value="1"/>
</dbReference>
<evidence type="ECO:0000259" key="5">
    <source>
        <dbReference type="Pfam" id="PF20703"/>
    </source>
</evidence>
<dbReference type="PROSITE" id="PS50082">
    <property type="entry name" value="WD_REPEATS_2"/>
    <property type="match status" value="3"/>
</dbReference>
<proteinExistence type="predicted"/>
<evidence type="ECO:0000313" key="7">
    <source>
        <dbReference type="Proteomes" id="UP001486207"/>
    </source>
</evidence>
<dbReference type="PROSITE" id="PS00678">
    <property type="entry name" value="WD_REPEATS_1"/>
    <property type="match status" value="3"/>
</dbReference>
<dbReference type="Gene3D" id="2.130.10.10">
    <property type="entry name" value="YVTN repeat-like/Quinoprotein amine dehydrogenase"/>
    <property type="match status" value="1"/>
</dbReference>
<dbReference type="PRINTS" id="PR00320">
    <property type="entry name" value="GPROTEINBRPT"/>
</dbReference>